<dbReference type="Pfam" id="PF00628">
    <property type="entry name" value="PHD"/>
    <property type="match status" value="1"/>
</dbReference>
<organism evidence="7 8">
    <name type="scientific">Taxus chinensis</name>
    <name type="common">Chinese yew</name>
    <name type="synonym">Taxus wallichiana var. chinensis</name>
    <dbReference type="NCBI Taxonomy" id="29808"/>
    <lineage>
        <taxon>Eukaryota</taxon>
        <taxon>Viridiplantae</taxon>
        <taxon>Streptophyta</taxon>
        <taxon>Embryophyta</taxon>
        <taxon>Tracheophyta</taxon>
        <taxon>Spermatophyta</taxon>
        <taxon>Pinopsida</taxon>
        <taxon>Pinidae</taxon>
        <taxon>Conifers II</taxon>
        <taxon>Cupressales</taxon>
        <taxon>Taxaceae</taxon>
        <taxon>Taxus</taxon>
    </lineage>
</organism>
<keyword evidence="1" id="KW-0479">Metal-binding</keyword>
<evidence type="ECO:0000256" key="5">
    <source>
        <dbReference type="SAM" id="MobiDB-lite"/>
    </source>
</evidence>
<dbReference type="PROSITE" id="PS01359">
    <property type="entry name" value="ZF_PHD_1"/>
    <property type="match status" value="1"/>
</dbReference>
<evidence type="ECO:0000313" key="7">
    <source>
        <dbReference type="EMBL" id="KAH9288416.1"/>
    </source>
</evidence>
<dbReference type="InterPro" id="IPR011011">
    <property type="entry name" value="Znf_FYVE_PHD"/>
</dbReference>
<reference evidence="7 8" key="1">
    <citation type="journal article" date="2021" name="Nat. Plants">
        <title>The Taxus genome provides insights into paclitaxel biosynthesis.</title>
        <authorList>
            <person name="Xiong X."/>
            <person name="Gou J."/>
            <person name="Liao Q."/>
            <person name="Li Y."/>
            <person name="Zhou Q."/>
            <person name="Bi G."/>
            <person name="Li C."/>
            <person name="Du R."/>
            <person name="Wang X."/>
            <person name="Sun T."/>
            <person name="Guo L."/>
            <person name="Liang H."/>
            <person name="Lu P."/>
            <person name="Wu Y."/>
            <person name="Zhang Z."/>
            <person name="Ro D.K."/>
            <person name="Shang Y."/>
            <person name="Huang S."/>
            <person name="Yan J."/>
        </authorList>
    </citation>
    <scope>NUCLEOTIDE SEQUENCE [LARGE SCALE GENOMIC DNA]</scope>
    <source>
        <strain evidence="7">Ta-2019</strain>
    </source>
</reference>
<evidence type="ECO:0000256" key="2">
    <source>
        <dbReference type="ARBA" id="ARBA00022771"/>
    </source>
</evidence>
<protein>
    <recommendedName>
        <fullName evidence="6">PHD-type domain-containing protein</fullName>
    </recommendedName>
</protein>
<dbReference type="AlphaFoldDB" id="A0AA38F415"/>
<dbReference type="EMBL" id="JAHRHJ020003813">
    <property type="protein sequence ID" value="KAH9288416.1"/>
    <property type="molecule type" value="Genomic_DNA"/>
</dbReference>
<dbReference type="SUPFAM" id="SSF63748">
    <property type="entry name" value="Tudor/PWWP/MBT"/>
    <property type="match status" value="1"/>
</dbReference>
<evidence type="ECO:0000256" key="1">
    <source>
        <dbReference type="ARBA" id="ARBA00022723"/>
    </source>
</evidence>
<keyword evidence="3" id="KW-0862">Zinc</keyword>
<feature type="compositionally biased region" description="Basic and acidic residues" evidence="5">
    <location>
        <begin position="337"/>
        <end position="353"/>
    </location>
</feature>
<dbReference type="InterPro" id="IPR013083">
    <property type="entry name" value="Znf_RING/FYVE/PHD"/>
</dbReference>
<feature type="region of interest" description="Disordered" evidence="5">
    <location>
        <begin position="330"/>
        <end position="362"/>
    </location>
</feature>
<feature type="compositionally biased region" description="Basic and acidic residues" evidence="5">
    <location>
        <begin position="44"/>
        <end position="78"/>
    </location>
</feature>
<dbReference type="InterPro" id="IPR001965">
    <property type="entry name" value="Znf_PHD"/>
</dbReference>
<keyword evidence="8" id="KW-1185">Reference proteome</keyword>
<evidence type="ECO:0000259" key="6">
    <source>
        <dbReference type="PROSITE" id="PS50016"/>
    </source>
</evidence>
<dbReference type="PANTHER" id="PTHR24102">
    <property type="entry name" value="PHD FINGER PROTEIN"/>
    <property type="match status" value="1"/>
</dbReference>
<dbReference type="PROSITE" id="PS50016">
    <property type="entry name" value="ZF_PHD_2"/>
    <property type="match status" value="1"/>
</dbReference>
<dbReference type="GO" id="GO:0008270">
    <property type="term" value="F:zinc ion binding"/>
    <property type="evidence" value="ECO:0007669"/>
    <property type="project" value="UniProtKB-KW"/>
</dbReference>
<dbReference type="SUPFAM" id="SSF57903">
    <property type="entry name" value="FYVE/PHD zinc finger"/>
    <property type="match status" value="1"/>
</dbReference>
<sequence>MMSTPNLRRSKREHVARKHSSGPSNVGEGKTGTHESQFKSPQSTKDHRTKVEGNQKDTSAPKRLDARGYRQAVKERFNLKGLNKENGGVDKKRNQASESSAAVDSKTEIKGSRQTGEQVGFQVASKDRSPKDEEQWTESEPGDLKQSSGITRLEKSHENQENSCFSRKRKQPELELQQEFSVSGTRSGRIYKCDAPEPSDGKSIEGLDNGEKESSLLDDSGMDLFVSMPIGDKYEIIEQEVTENLYSDECLQCKGCQKWQRPGNMRAPKDSWQCNNCSALHATCSISQATSSVSQEKSKHSLTESCAHIEANAIADEPVNSFGHFEGNKPSASTCRDLGDGKDSGNEDSKSDENSMSNDTGPKKLVWAEIQKGRWWPAFSVLQSDQRQKNNSSLNKGLELAQLICSDDVRKQSKLVEARSVCSFGENYEELKNIHNDKGFLNAVSKAYELYQDCLLKGNQLELSGQVEEPVSPLLEDKAVRKSVTDGVALSTVAQKRKKQLCKEVSSPSTHHTLVEECEVESSMELRSRSGGNVVETGEDPNVEPPSPAQMSGSGVKSSSDFYIKSCQVCKEGGKLVFCDGKDCHMSYHLQCLELPLTRSAPGNWYCPTCAYKRAMSQGILSNFIEKDSNLYGELYS</sequence>
<dbReference type="InterPro" id="IPR019787">
    <property type="entry name" value="Znf_PHD-finger"/>
</dbReference>
<gene>
    <name evidence="7" type="ORF">KI387_032533</name>
</gene>
<dbReference type="CDD" id="cd05162">
    <property type="entry name" value="PWWP"/>
    <property type="match status" value="1"/>
</dbReference>
<feature type="domain" description="PHD-type" evidence="6">
    <location>
        <begin position="564"/>
        <end position="613"/>
    </location>
</feature>
<dbReference type="SMART" id="SM00249">
    <property type="entry name" value="PHD"/>
    <property type="match status" value="1"/>
</dbReference>
<feature type="region of interest" description="Disordered" evidence="5">
    <location>
        <begin position="529"/>
        <end position="556"/>
    </location>
</feature>
<proteinExistence type="predicted"/>
<evidence type="ECO:0000256" key="3">
    <source>
        <dbReference type="ARBA" id="ARBA00022833"/>
    </source>
</evidence>
<evidence type="ECO:0000313" key="8">
    <source>
        <dbReference type="Proteomes" id="UP000824469"/>
    </source>
</evidence>
<evidence type="ECO:0000256" key="4">
    <source>
        <dbReference type="PROSITE-ProRule" id="PRU00146"/>
    </source>
</evidence>
<dbReference type="Proteomes" id="UP000824469">
    <property type="component" value="Unassembled WGS sequence"/>
</dbReference>
<dbReference type="CDD" id="cd15489">
    <property type="entry name" value="PHD_SF"/>
    <property type="match status" value="1"/>
</dbReference>
<feature type="region of interest" description="Disordered" evidence="5">
    <location>
        <begin position="1"/>
        <end position="218"/>
    </location>
</feature>
<keyword evidence="2 4" id="KW-0863">Zinc-finger</keyword>
<dbReference type="Gene3D" id="3.30.40.10">
    <property type="entry name" value="Zinc/RING finger domain, C3HC4 (zinc finger)"/>
    <property type="match status" value="1"/>
</dbReference>
<dbReference type="Gene3D" id="2.30.30.140">
    <property type="match status" value="1"/>
</dbReference>
<dbReference type="InterPro" id="IPR019786">
    <property type="entry name" value="Zinc_finger_PHD-type_CS"/>
</dbReference>
<dbReference type="PANTHER" id="PTHR24102:SF28">
    <property type="entry name" value="PHD-TYPE DOMAIN-CONTAINING PROTEIN"/>
    <property type="match status" value="1"/>
</dbReference>
<feature type="compositionally biased region" description="Basic and acidic residues" evidence="5">
    <location>
        <begin position="125"/>
        <end position="134"/>
    </location>
</feature>
<name>A0AA38F415_TAXCH</name>
<feature type="compositionally biased region" description="Basic and acidic residues" evidence="5">
    <location>
        <begin position="191"/>
        <end position="215"/>
    </location>
</feature>
<accession>A0AA38F415</accession>
<comment type="caution">
    <text evidence="7">The sequence shown here is derived from an EMBL/GenBank/DDBJ whole genome shotgun (WGS) entry which is preliminary data.</text>
</comment>
<feature type="compositionally biased region" description="Basic residues" evidence="5">
    <location>
        <begin position="8"/>
        <end position="20"/>
    </location>
</feature>